<geneLocation type="plasmid" evidence="2 3">
    <name>unnamed5</name>
</geneLocation>
<dbReference type="EMBL" id="CP072135">
    <property type="protein sequence ID" value="QTH73410.1"/>
    <property type="molecule type" value="Genomic_DNA"/>
</dbReference>
<dbReference type="AlphaFoldDB" id="A0A975DKH8"/>
<feature type="domain" description="N-acetyltransferase" evidence="1">
    <location>
        <begin position="12"/>
        <end position="150"/>
    </location>
</feature>
<proteinExistence type="predicted"/>
<evidence type="ECO:0000313" key="2">
    <source>
        <dbReference type="EMBL" id="QTH73410.1"/>
    </source>
</evidence>
<evidence type="ECO:0000313" key="3">
    <source>
        <dbReference type="Proteomes" id="UP000664904"/>
    </source>
</evidence>
<dbReference type="PANTHER" id="PTHR43610">
    <property type="entry name" value="BLL6696 PROTEIN"/>
    <property type="match status" value="1"/>
</dbReference>
<dbReference type="Pfam" id="PF13302">
    <property type="entry name" value="Acetyltransf_3"/>
    <property type="match status" value="1"/>
</dbReference>
<dbReference type="InterPro" id="IPR016181">
    <property type="entry name" value="Acyl_CoA_acyltransferase"/>
</dbReference>
<name>A0A975DKH8_9GAMM</name>
<evidence type="ECO:0000259" key="1">
    <source>
        <dbReference type="Pfam" id="PF13302"/>
    </source>
</evidence>
<dbReference type="RefSeq" id="WP_208845022.1">
    <property type="nucleotide sequence ID" value="NZ_CP072135.1"/>
</dbReference>
<dbReference type="SUPFAM" id="SSF55729">
    <property type="entry name" value="Acyl-CoA N-acyltransferases (Nat)"/>
    <property type="match status" value="1"/>
</dbReference>
<reference evidence="2" key="1">
    <citation type="submission" date="2021-03" db="EMBL/GenBank/DDBJ databases">
        <title>Complete Genome of Pseudoalteromonas xiamenensis STKMTI.2, a new potential marine bacterium producing anti-Vibrio compounds.</title>
        <authorList>
            <person name="Handayani D.P."/>
            <person name="Isnansetyo A."/>
            <person name="Istiqomah I."/>
            <person name="Jumina J."/>
        </authorList>
    </citation>
    <scope>NUCLEOTIDE SEQUENCE</scope>
    <source>
        <strain evidence="2">STKMTI.2</strain>
        <plasmid evidence="2">unnamed5</plasmid>
    </source>
</reference>
<dbReference type="KEGG" id="pxi:J5O05_18060"/>
<accession>A0A975DKH8</accession>
<dbReference type="Gene3D" id="3.40.630.30">
    <property type="match status" value="1"/>
</dbReference>
<dbReference type="Proteomes" id="UP000664904">
    <property type="component" value="Plasmid unnamed5"/>
</dbReference>
<sequence>MLTSLELTSDKIKLVPLNESHLPSLYEAGQGPSVWTWLFGNYCKSPEILKTWFQTTAQFDPNEQLVFATTIAQTGEVVGTTRFFRLDPANRSVEIGHTFITDKWQRSFVNTHAKYLMLTHAFETLKMVRVEFRTHEHNSKSRNAIARVGATFEGLARKDRLLPNGEYRNTAKFAIIDDDWPLAKQKLELSL</sequence>
<organism evidence="2 3">
    <name type="scientific">Pseudoalteromonas xiamenensis</name>
    <dbReference type="NCBI Taxonomy" id="882626"/>
    <lineage>
        <taxon>Bacteria</taxon>
        <taxon>Pseudomonadati</taxon>
        <taxon>Pseudomonadota</taxon>
        <taxon>Gammaproteobacteria</taxon>
        <taxon>Alteromonadales</taxon>
        <taxon>Pseudoalteromonadaceae</taxon>
        <taxon>Pseudoalteromonas</taxon>
    </lineage>
</organism>
<protein>
    <submittedName>
        <fullName evidence="2">GNAT family N-acetyltransferase</fullName>
    </submittedName>
</protein>
<keyword evidence="2" id="KW-0614">Plasmid</keyword>
<dbReference type="PANTHER" id="PTHR43610:SF1">
    <property type="entry name" value="N-ACETYLTRANSFERASE DOMAIN-CONTAINING PROTEIN"/>
    <property type="match status" value="1"/>
</dbReference>
<gene>
    <name evidence="2" type="ORF">J5O05_18060</name>
</gene>
<dbReference type="GO" id="GO:0016747">
    <property type="term" value="F:acyltransferase activity, transferring groups other than amino-acyl groups"/>
    <property type="evidence" value="ECO:0007669"/>
    <property type="project" value="InterPro"/>
</dbReference>
<dbReference type="InterPro" id="IPR000182">
    <property type="entry name" value="GNAT_dom"/>
</dbReference>
<keyword evidence="3" id="KW-1185">Reference proteome</keyword>